<dbReference type="GO" id="GO:0003676">
    <property type="term" value="F:nucleic acid binding"/>
    <property type="evidence" value="ECO:0007669"/>
    <property type="project" value="InterPro"/>
</dbReference>
<evidence type="ECO:0000313" key="3">
    <source>
        <dbReference type="EMBL" id="MBC8535605.1"/>
    </source>
</evidence>
<dbReference type="CDD" id="cd20736">
    <property type="entry name" value="PoNe_Nuclease"/>
    <property type="match status" value="1"/>
</dbReference>
<evidence type="ECO:0000313" key="4">
    <source>
        <dbReference type="Proteomes" id="UP000620366"/>
    </source>
</evidence>
<dbReference type="SUPFAM" id="SSF52980">
    <property type="entry name" value="Restriction endonuclease-like"/>
    <property type="match status" value="1"/>
</dbReference>
<keyword evidence="4" id="KW-1185">Reference proteome</keyword>
<dbReference type="AlphaFoldDB" id="A0A926DEL1"/>
<dbReference type="Pfam" id="PF02021">
    <property type="entry name" value="UPF0102"/>
    <property type="match status" value="1"/>
</dbReference>
<dbReference type="Proteomes" id="UP000620366">
    <property type="component" value="Unassembled WGS sequence"/>
</dbReference>
<dbReference type="NCBIfam" id="NF009150">
    <property type="entry name" value="PRK12497.1-3"/>
    <property type="match status" value="1"/>
</dbReference>
<dbReference type="EMBL" id="JACRSP010000001">
    <property type="protein sequence ID" value="MBC8535605.1"/>
    <property type="molecule type" value="Genomic_DNA"/>
</dbReference>
<dbReference type="InterPro" id="IPR011335">
    <property type="entry name" value="Restrct_endonuc-II-like"/>
</dbReference>
<dbReference type="RefSeq" id="WP_249299338.1">
    <property type="nucleotide sequence ID" value="NZ_JACRSP010000001.1"/>
</dbReference>
<dbReference type="PANTHER" id="PTHR34039:SF1">
    <property type="entry name" value="UPF0102 PROTEIN YRAN"/>
    <property type="match status" value="1"/>
</dbReference>
<name>A0A926DEL1_9FIRM</name>
<dbReference type="NCBIfam" id="TIGR00252">
    <property type="entry name" value="YraN family protein"/>
    <property type="match status" value="1"/>
</dbReference>
<reference evidence="3" key="1">
    <citation type="submission" date="2020-08" db="EMBL/GenBank/DDBJ databases">
        <title>Genome public.</title>
        <authorList>
            <person name="Liu C."/>
            <person name="Sun Q."/>
        </authorList>
    </citation>
    <scope>NUCLEOTIDE SEQUENCE</scope>
    <source>
        <strain evidence="3">BX7</strain>
    </source>
</reference>
<comment type="caution">
    <text evidence="3">The sequence shown here is derived from an EMBL/GenBank/DDBJ whole genome shotgun (WGS) entry which is preliminary data.</text>
</comment>
<dbReference type="InterPro" id="IPR003509">
    <property type="entry name" value="UPF0102_YraN-like"/>
</dbReference>
<dbReference type="PANTHER" id="PTHR34039">
    <property type="entry name" value="UPF0102 PROTEIN YRAN"/>
    <property type="match status" value="1"/>
</dbReference>
<accession>A0A926DEL1</accession>
<comment type="similarity">
    <text evidence="1 2">Belongs to the UPF0102 family.</text>
</comment>
<sequence length="120" mass="13923">MDARRRGQLGELEAMRYLERRGYRLVEPNFRCRLGEIDLIVRRDEFLVFVEVKTRGEGALAQPAEAVTASKRRRIRSAALFYLSSHDCFLQPRFDVVEVLLGAGDRPEVCKIRHIENAFE</sequence>
<dbReference type="HAMAP" id="MF_00048">
    <property type="entry name" value="UPF0102"/>
    <property type="match status" value="1"/>
</dbReference>
<proteinExistence type="inferred from homology"/>
<protein>
    <recommendedName>
        <fullName evidence="2">UPF0102 protein H8695_02720</fullName>
    </recommendedName>
</protein>
<evidence type="ECO:0000256" key="2">
    <source>
        <dbReference type="HAMAP-Rule" id="MF_00048"/>
    </source>
</evidence>
<organism evidence="3 4">
    <name type="scientific">Feifania hominis</name>
    <dbReference type="NCBI Taxonomy" id="2763660"/>
    <lineage>
        <taxon>Bacteria</taxon>
        <taxon>Bacillati</taxon>
        <taxon>Bacillota</taxon>
        <taxon>Clostridia</taxon>
        <taxon>Eubacteriales</taxon>
        <taxon>Feifaniaceae</taxon>
        <taxon>Feifania</taxon>
    </lineage>
</organism>
<evidence type="ECO:0000256" key="1">
    <source>
        <dbReference type="ARBA" id="ARBA00006738"/>
    </source>
</evidence>
<dbReference type="Gene3D" id="3.40.1350.10">
    <property type="match status" value="1"/>
</dbReference>
<gene>
    <name evidence="3" type="ORF">H8695_02720</name>
</gene>
<dbReference type="InterPro" id="IPR011856">
    <property type="entry name" value="tRNA_endonuc-like_dom_sf"/>
</dbReference>